<dbReference type="PANTHER" id="PTHR30330">
    <property type="entry name" value="AGSS FAMILY TRANSPORTER, SODIUM-ALANINE"/>
    <property type="match status" value="1"/>
</dbReference>
<feature type="transmembrane region" description="Helical" evidence="9">
    <location>
        <begin position="361"/>
        <end position="382"/>
    </location>
</feature>
<protein>
    <submittedName>
        <fullName evidence="10">Similar to sodium:alanine symporter and other amino acid transport proteins</fullName>
    </submittedName>
</protein>
<dbReference type="FunFam" id="1.20.1740.10:FF:000004">
    <property type="entry name" value="Sodium:alanine symporter family protein"/>
    <property type="match status" value="1"/>
</dbReference>
<feature type="transmembrane region" description="Helical" evidence="9">
    <location>
        <begin position="79"/>
        <end position="103"/>
    </location>
</feature>
<dbReference type="eggNOG" id="COG1115">
    <property type="taxonomic scope" value="Bacteria"/>
</dbReference>
<evidence type="ECO:0000256" key="7">
    <source>
        <dbReference type="ARBA" id="ARBA00022989"/>
    </source>
</evidence>
<dbReference type="NCBIfam" id="TIGR00835">
    <property type="entry name" value="agcS"/>
    <property type="match status" value="1"/>
</dbReference>
<sequence>MLLFCCEISRKYMELITEWLGAINGVVLGVPMLVGLLGVGIFMQIRLSFLPIRKLGTGFKLLFERNHQRGEGQISPFNALMTALSATIGTGNIAGVATAVVLGGPGALFWMWITALVGMATKYSEAVLAVRFREVDKNGHYVGGPMYYIKNGLGEKWIWLGTLFAIFGSLACFGIGNTVQANSVADVLQSNFGVPTMVTAIILAFLVGAVLIGGIKRIADVAGKLVPFMTVAYLVAGIVVLGVNFNEIPAAFILIVKSAFTPVAAQGGFAGAAVWAAIRFGVARGIFSNEAGLGSAPIAHATAKTQNPVRQGLIAMLGTFIDTIIVCSITGLTIVITGGWLNGQTGATLTATSFSAAIPGGNYIVAGALVIFAFTTILGWSFYGEKCIQYLFGQKAITPFRVVWIVALMVGATQSLDFVWLLADTLNAMMAIPNLIALALLSPVVYRLTKEHIKDVNSNGIDIREKN</sequence>
<evidence type="ECO:0000256" key="3">
    <source>
        <dbReference type="ARBA" id="ARBA00022448"/>
    </source>
</evidence>
<keyword evidence="8 9" id="KW-0472">Membrane</keyword>
<dbReference type="Gene3D" id="1.20.1740.10">
    <property type="entry name" value="Amino acid/polyamine transporter I"/>
    <property type="match status" value="1"/>
</dbReference>
<organism evidence="10 11">
    <name type="scientific">Photorhabdus asymbiotica subsp. asymbiotica (strain ATCC 43949 / 3105-77)</name>
    <name type="common">Xenorhabdus luminescens (strain 2)</name>
    <dbReference type="NCBI Taxonomy" id="553480"/>
    <lineage>
        <taxon>Bacteria</taxon>
        <taxon>Pseudomonadati</taxon>
        <taxon>Pseudomonadota</taxon>
        <taxon>Gammaproteobacteria</taxon>
        <taxon>Enterobacterales</taxon>
        <taxon>Morganellaceae</taxon>
        <taxon>Photorhabdus</taxon>
    </lineage>
</organism>
<comment type="subcellular location">
    <subcellularLocation>
        <location evidence="9">Cell inner membrane</location>
        <topology evidence="9">Multi-pass membrane protein</topology>
    </subcellularLocation>
    <subcellularLocation>
        <location evidence="1">Cell membrane</location>
        <topology evidence="1">Multi-pass membrane protein</topology>
    </subcellularLocation>
</comment>
<dbReference type="Pfam" id="PF01235">
    <property type="entry name" value="Na_Ala_symp"/>
    <property type="match status" value="1"/>
</dbReference>
<keyword evidence="3 9" id="KW-0813">Transport</keyword>
<evidence type="ECO:0000256" key="9">
    <source>
        <dbReference type="RuleBase" id="RU363064"/>
    </source>
</evidence>
<dbReference type="Proteomes" id="UP000002747">
    <property type="component" value="Chromosome"/>
</dbReference>
<evidence type="ECO:0000313" key="10">
    <source>
        <dbReference type="EMBL" id="CAQ83170.1"/>
    </source>
</evidence>
<dbReference type="PANTHER" id="PTHR30330:SF3">
    <property type="entry name" value="TRANSCRIPTIONAL REGULATOR, LRP FAMILY"/>
    <property type="match status" value="1"/>
</dbReference>
<proteinExistence type="inferred from homology"/>
<feature type="transmembrane region" description="Helical" evidence="9">
    <location>
        <begin position="157"/>
        <end position="180"/>
    </location>
</feature>
<keyword evidence="5 9" id="KW-0812">Transmembrane</keyword>
<keyword evidence="4" id="KW-1003">Cell membrane</keyword>
<feature type="transmembrane region" description="Helical" evidence="9">
    <location>
        <begin position="402"/>
        <end position="422"/>
    </location>
</feature>
<dbReference type="KEGG" id="pay:PAU_01078"/>
<feature type="transmembrane region" description="Helical" evidence="9">
    <location>
        <begin position="313"/>
        <end position="341"/>
    </location>
</feature>
<evidence type="ECO:0000256" key="5">
    <source>
        <dbReference type="ARBA" id="ARBA00022692"/>
    </source>
</evidence>
<evidence type="ECO:0000256" key="6">
    <source>
        <dbReference type="ARBA" id="ARBA00022847"/>
    </source>
</evidence>
<evidence type="ECO:0000256" key="2">
    <source>
        <dbReference type="ARBA" id="ARBA00009261"/>
    </source>
</evidence>
<dbReference type="AlphaFoldDB" id="C7BPI0"/>
<keyword evidence="6 9" id="KW-0769">Symport</keyword>
<evidence type="ECO:0000256" key="1">
    <source>
        <dbReference type="ARBA" id="ARBA00004651"/>
    </source>
</evidence>
<gene>
    <name evidence="10" type="ordered locus">PAU_01078</name>
</gene>
<dbReference type="STRING" id="291112.PAU_01078"/>
<evidence type="ECO:0000256" key="8">
    <source>
        <dbReference type="ARBA" id="ARBA00023136"/>
    </source>
</evidence>
<feature type="transmembrane region" description="Helical" evidence="9">
    <location>
        <begin position="192"/>
        <end position="213"/>
    </location>
</feature>
<dbReference type="InterPro" id="IPR001463">
    <property type="entry name" value="Na/Ala_symport"/>
</dbReference>
<dbReference type="EMBL" id="FM162591">
    <property type="protein sequence ID" value="CAQ83170.1"/>
    <property type="molecule type" value="Genomic_DNA"/>
</dbReference>
<evidence type="ECO:0000313" key="11">
    <source>
        <dbReference type="Proteomes" id="UP000002747"/>
    </source>
</evidence>
<comment type="similarity">
    <text evidence="2 9">Belongs to the alanine or glycine:cation symporter (AGCS) (TC 2.A.25) family.</text>
</comment>
<feature type="transmembrane region" description="Helical" evidence="9">
    <location>
        <begin position="251"/>
        <end position="278"/>
    </location>
</feature>
<feature type="transmembrane region" description="Helical" evidence="9">
    <location>
        <begin position="225"/>
        <end position="245"/>
    </location>
</feature>
<keyword evidence="7 9" id="KW-1133">Transmembrane helix</keyword>
<name>C7BPI0_PHOAA</name>
<feature type="transmembrane region" description="Helical" evidence="9">
    <location>
        <begin position="19"/>
        <end position="43"/>
    </location>
</feature>
<evidence type="ECO:0000256" key="4">
    <source>
        <dbReference type="ARBA" id="ARBA00022475"/>
    </source>
</evidence>
<feature type="transmembrane region" description="Helical" evidence="9">
    <location>
        <begin position="428"/>
        <end position="446"/>
    </location>
</feature>
<reference evidence="10 11" key="1">
    <citation type="journal article" date="2009" name="BMC Genomics">
        <title>Comparative genomics of the emerging human pathogen Photorhabdus asymbiotica with the insect pathogen Photorhabdus luminescens.</title>
        <authorList>
            <person name="Wilkinson P."/>
            <person name="Waterfield N.R."/>
            <person name="Crossman L."/>
            <person name="Corton C."/>
            <person name="Sanchez-Contreras M."/>
            <person name="Vlisidou I."/>
            <person name="Barron A."/>
            <person name="Bignell A."/>
            <person name="Clark L."/>
            <person name="Ormond D."/>
            <person name="Mayho M."/>
            <person name="Bason N."/>
            <person name="Smith F."/>
            <person name="Simmonds M."/>
            <person name="Churcher C."/>
            <person name="Harris D."/>
            <person name="Thompson N.R."/>
            <person name="Quail M."/>
            <person name="Parkhill J."/>
            <person name="ffrench-Constant R.H."/>
        </authorList>
    </citation>
    <scope>NUCLEOTIDE SEQUENCE [LARGE SCALE GENOMIC DNA]</scope>
    <source>
        <strain evidence="11">ATCC 43949 / 3105-77</strain>
    </source>
</reference>
<dbReference type="PROSITE" id="PS00873">
    <property type="entry name" value="NA_ALANINE_SYMP"/>
    <property type="match status" value="1"/>
</dbReference>
<accession>C7BPI0</accession>
<dbReference type="GO" id="GO:0005283">
    <property type="term" value="F:amino acid:sodium symporter activity"/>
    <property type="evidence" value="ECO:0007669"/>
    <property type="project" value="InterPro"/>
</dbReference>
<keyword evidence="9" id="KW-0997">Cell inner membrane</keyword>
<dbReference type="PRINTS" id="PR00175">
    <property type="entry name" value="NAALASMPORT"/>
</dbReference>
<dbReference type="GO" id="GO:0005886">
    <property type="term" value="C:plasma membrane"/>
    <property type="evidence" value="ECO:0007669"/>
    <property type="project" value="UniProtKB-SubCell"/>
</dbReference>